<keyword evidence="2" id="KW-0472">Membrane</keyword>
<dbReference type="Proteomes" id="UP000291343">
    <property type="component" value="Unassembled WGS sequence"/>
</dbReference>
<protein>
    <submittedName>
        <fullName evidence="3">Uncharacterized protein</fullName>
    </submittedName>
</protein>
<organism evidence="3 4">
    <name type="scientific">Laodelphax striatellus</name>
    <name type="common">Small brown planthopper</name>
    <name type="synonym">Delphax striatella</name>
    <dbReference type="NCBI Taxonomy" id="195883"/>
    <lineage>
        <taxon>Eukaryota</taxon>
        <taxon>Metazoa</taxon>
        <taxon>Ecdysozoa</taxon>
        <taxon>Arthropoda</taxon>
        <taxon>Hexapoda</taxon>
        <taxon>Insecta</taxon>
        <taxon>Pterygota</taxon>
        <taxon>Neoptera</taxon>
        <taxon>Paraneoptera</taxon>
        <taxon>Hemiptera</taxon>
        <taxon>Auchenorrhyncha</taxon>
        <taxon>Fulgoroidea</taxon>
        <taxon>Delphacidae</taxon>
        <taxon>Criomorphinae</taxon>
        <taxon>Laodelphax</taxon>
    </lineage>
</organism>
<dbReference type="AlphaFoldDB" id="A0A482XTN8"/>
<sequence length="90" mass="9953">MTNNNNNISRAVEEEEISLALIAILAVGTLAMMALLGCYICVFRQLCCQPPPSSKRRRMDSTFGHDELQMGDTTQNVEISMATATDTDQR</sequence>
<gene>
    <name evidence="3" type="ORF">LSTR_LSTR003198</name>
</gene>
<keyword evidence="2" id="KW-0812">Transmembrane</keyword>
<dbReference type="EMBL" id="QKKF02000897">
    <property type="protein sequence ID" value="RZF48818.1"/>
    <property type="molecule type" value="Genomic_DNA"/>
</dbReference>
<keyword evidence="2" id="KW-1133">Transmembrane helix</keyword>
<name>A0A482XTN8_LAOST</name>
<evidence type="ECO:0000313" key="3">
    <source>
        <dbReference type="EMBL" id="RZF48818.1"/>
    </source>
</evidence>
<evidence type="ECO:0000313" key="4">
    <source>
        <dbReference type="Proteomes" id="UP000291343"/>
    </source>
</evidence>
<feature type="compositionally biased region" description="Polar residues" evidence="1">
    <location>
        <begin position="71"/>
        <end position="90"/>
    </location>
</feature>
<accession>A0A482XTN8</accession>
<feature type="region of interest" description="Disordered" evidence="1">
    <location>
        <begin position="65"/>
        <end position="90"/>
    </location>
</feature>
<reference evidence="3 4" key="1">
    <citation type="journal article" date="2017" name="Gigascience">
        <title>Genome sequence of the small brown planthopper, Laodelphax striatellus.</title>
        <authorList>
            <person name="Zhu J."/>
            <person name="Jiang F."/>
            <person name="Wang X."/>
            <person name="Yang P."/>
            <person name="Bao Y."/>
            <person name="Zhao W."/>
            <person name="Wang W."/>
            <person name="Lu H."/>
            <person name="Wang Q."/>
            <person name="Cui N."/>
            <person name="Li J."/>
            <person name="Chen X."/>
            <person name="Luo L."/>
            <person name="Yu J."/>
            <person name="Kang L."/>
            <person name="Cui F."/>
        </authorList>
    </citation>
    <scope>NUCLEOTIDE SEQUENCE [LARGE SCALE GENOMIC DNA]</scope>
    <source>
        <strain evidence="3">Lst14</strain>
    </source>
</reference>
<evidence type="ECO:0000256" key="1">
    <source>
        <dbReference type="SAM" id="MobiDB-lite"/>
    </source>
</evidence>
<comment type="caution">
    <text evidence="3">The sequence shown here is derived from an EMBL/GenBank/DDBJ whole genome shotgun (WGS) entry which is preliminary data.</text>
</comment>
<proteinExistence type="predicted"/>
<feature type="transmembrane region" description="Helical" evidence="2">
    <location>
        <begin position="20"/>
        <end position="47"/>
    </location>
</feature>
<evidence type="ECO:0000256" key="2">
    <source>
        <dbReference type="SAM" id="Phobius"/>
    </source>
</evidence>
<dbReference type="OrthoDB" id="5212at2759"/>
<dbReference type="InParanoid" id="A0A482XTN8"/>
<keyword evidence="4" id="KW-1185">Reference proteome</keyword>